<keyword evidence="2" id="KW-1185">Reference proteome</keyword>
<evidence type="ECO:0000313" key="1">
    <source>
        <dbReference type="EMBL" id="GAA3618579.1"/>
    </source>
</evidence>
<name>A0ABP6ZTT3_9ACTN</name>
<protein>
    <submittedName>
        <fullName evidence="1">Uncharacterized protein</fullName>
    </submittedName>
</protein>
<accession>A0ABP6ZTT3</accession>
<organism evidence="1 2">
    <name type="scientific">Microlunatus ginsengisoli</name>
    <dbReference type="NCBI Taxonomy" id="363863"/>
    <lineage>
        <taxon>Bacteria</taxon>
        <taxon>Bacillati</taxon>
        <taxon>Actinomycetota</taxon>
        <taxon>Actinomycetes</taxon>
        <taxon>Propionibacteriales</taxon>
        <taxon>Propionibacteriaceae</taxon>
        <taxon>Microlunatus</taxon>
    </lineage>
</organism>
<comment type="caution">
    <text evidence="1">The sequence shown here is derived from an EMBL/GenBank/DDBJ whole genome shotgun (WGS) entry which is preliminary data.</text>
</comment>
<sequence>MAALSAAILLPLAGACSTGGRTIDEPPAPPAEIHDDWPGCLALGAFKRYIDPPPALGAGSVPPGFRPEAAVLCAIQDGAGATPTPAATAGLERRATGASDLDALLTYLELPSQRVSSPDDLACPAMGWNPPWLFLLDGDGRWIQPQIPLDPCGFARNLFATDDHALPYGIMDFDDTVVCRSKADADWNCRPV</sequence>
<reference evidence="2" key="1">
    <citation type="journal article" date="2019" name="Int. J. Syst. Evol. Microbiol.">
        <title>The Global Catalogue of Microorganisms (GCM) 10K type strain sequencing project: providing services to taxonomists for standard genome sequencing and annotation.</title>
        <authorList>
            <consortium name="The Broad Institute Genomics Platform"/>
            <consortium name="The Broad Institute Genome Sequencing Center for Infectious Disease"/>
            <person name="Wu L."/>
            <person name="Ma J."/>
        </authorList>
    </citation>
    <scope>NUCLEOTIDE SEQUENCE [LARGE SCALE GENOMIC DNA]</scope>
    <source>
        <strain evidence="2">JCM 16929</strain>
    </source>
</reference>
<gene>
    <name evidence="1" type="ORF">GCM10022236_21090</name>
</gene>
<dbReference type="EMBL" id="BAABAB010000014">
    <property type="protein sequence ID" value="GAA3618579.1"/>
    <property type="molecule type" value="Genomic_DNA"/>
</dbReference>
<proteinExistence type="predicted"/>
<dbReference type="Proteomes" id="UP001501490">
    <property type="component" value="Unassembled WGS sequence"/>
</dbReference>
<evidence type="ECO:0000313" key="2">
    <source>
        <dbReference type="Proteomes" id="UP001501490"/>
    </source>
</evidence>